<reference evidence="1 2" key="1">
    <citation type="submission" date="2017-04" db="EMBL/GenBank/DDBJ databases">
        <authorList>
            <person name="Afonso C.L."/>
            <person name="Miller P.J."/>
            <person name="Scott M.A."/>
            <person name="Spackman E."/>
            <person name="Goraichik I."/>
            <person name="Dimitrov K.M."/>
            <person name="Suarez D.L."/>
            <person name="Swayne D.E."/>
        </authorList>
    </citation>
    <scope>NUCLEOTIDE SEQUENCE [LARGE SCALE GENOMIC DNA]</scope>
    <source>
        <strain evidence="1 2">KR-140</strain>
    </source>
</reference>
<dbReference type="RefSeq" id="WP_084047952.1">
    <property type="nucleotide sequence ID" value="NZ_FWWU01000009.1"/>
</dbReference>
<dbReference type="AlphaFoldDB" id="A0A1W1V6K4"/>
<dbReference type="Proteomes" id="UP000192582">
    <property type="component" value="Unassembled WGS sequence"/>
</dbReference>
<evidence type="ECO:0000313" key="1">
    <source>
        <dbReference type="EMBL" id="SMB89047.1"/>
    </source>
</evidence>
<gene>
    <name evidence="1" type="ORF">SAMN00790413_00247</name>
</gene>
<evidence type="ECO:0000313" key="2">
    <source>
        <dbReference type="Proteomes" id="UP000192582"/>
    </source>
</evidence>
<keyword evidence="2" id="KW-1185">Reference proteome</keyword>
<name>A0A1W1V6K4_9DEIO</name>
<sequence>MEISQVAAALFDVGELVVELLARFDGCGERLRQGVEAWNMDTTFRVVAPWGARQTSSPAVPVCVENARWLAALGASIGVDRSPPA</sequence>
<accession>A0A1W1V6K4</accession>
<proteinExistence type="predicted"/>
<dbReference type="EMBL" id="FWWU01000009">
    <property type="protein sequence ID" value="SMB89047.1"/>
    <property type="molecule type" value="Genomic_DNA"/>
</dbReference>
<organism evidence="1 2">
    <name type="scientific">Deinococcus hopiensis KR-140</name>
    <dbReference type="NCBI Taxonomy" id="695939"/>
    <lineage>
        <taxon>Bacteria</taxon>
        <taxon>Thermotogati</taxon>
        <taxon>Deinococcota</taxon>
        <taxon>Deinococci</taxon>
        <taxon>Deinococcales</taxon>
        <taxon>Deinococcaceae</taxon>
        <taxon>Deinococcus</taxon>
    </lineage>
</organism>
<protein>
    <submittedName>
        <fullName evidence="1">Uncharacterized protein</fullName>
    </submittedName>
</protein>
<dbReference type="STRING" id="695939.SAMN00790413_00247"/>